<comment type="caution">
    <text evidence="1">The sequence shown here is derived from an EMBL/GenBank/DDBJ whole genome shotgun (WGS) entry which is preliminary data.</text>
</comment>
<reference evidence="1 2" key="1">
    <citation type="submission" date="2018-03" db="EMBL/GenBank/DDBJ databases">
        <authorList>
            <person name="Wu G."/>
        </authorList>
    </citation>
    <scope>NUCLEOTIDE SEQUENCE [LARGE SCALE GENOMIC DNA]</scope>
    <source>
        <strain evidence="1 2">SAM-118</strain>
    </source>
</reference>
<organism evidence="1 2">
    <name type="scientific">Xanthomonas vasicola pv. vasculorum</name>
    <dbReference type="NCBI Taxonomy" id="325776"/>
    <lineage>
        <taxon>Bacteria</taxon>
        <taxon>Pseudomonadati</taxon>
        <taxon>Pseudomonadota</taxon>
        <taxon>Gammaproteobacteria</taxon>
        <taxon>Lysobacterales</taxon>
        <taxon>Lysobacteraceae</taxon>
        <taxon>Xanthomonas</taxon>
    </lineage>
</organism>
<dbReference type="EMBL" id="PYTT01000035">
    <property type="protein sequence ID" value="RNL05449.1"/>
    <property type="molecule type" value="Genomic_DNA"/>
</dbReference>
<evidence type="ECO:0000313" key="2">
    <source>
        <dbReference type="Proteomes" id="UP000284283"/>
    </source>
</evidence>
<name>A0AAE8JXM4_XANVA</name>
<sequence>MDAAKFTRTSLQRVPRWWAGKGPATKPQIYPGRWAAYPLAKRPTRAALHLSHHDLRRHLSQTADQSIAM</sequence>
<protein>
    <submittedName>
        <fullName evidence="1">Uncharacterized protein</fullName>
    </submittedName>
</protein>
<dbReference type="KEGG" id="xva:C7V42_11065"/>
<accession>A0AAE8JXM4</accession>
<dbReference type="Proteomes" id="UP000284283">
    <property type="component" value="Unassembled WGS sequence"/>
</dbReference>
<dbReference type="AlphaFoldDB" id="A0AAE8JXM4"/>
<gene>
    <name evidence="1" type="ORF">C9386_05140</name>
</gene>
<evidence type="ECO:0000313" key="1">
    <source>
        <dbReference type="EMBL" id="RNL05449.1"/>
    </source>
</evidence>
<proteinExistence type="predicted"/>